<keyword evidence="2" id="KW-0808">Transferase</keyword>
<evidence type="ECO:0000313" key="4">
    <source>
        <dbReference type="EMBL" id="KKK99138.1"/>
    </source>
</evidence>
<dbReference type="GO" id="GO:0005737">
    <property type="term" value="C:cytoplasm"/>
    <property type="evidence" value="ECO:0007669"/>
    <property type="project" value="TreeGrafter"/>
</dbReference>
<dbReference type="PANTHER" id="PTHR13370">
    <property type="entry name" value="RNA METHYLASE-RELATED"/>
    <property type="match status" value="1"/>
</dbReference>
<dbReference type="GO" id="GO:0008170">
    <property type="term" value="F:N-methyltransferase activity"/>
    <property type="evidence" value="ECO:0007669"/>
    <property type="project" value="InterPro"/>
</dbReference>
<feature type="non-terminal residue" evidence="4">
    <location>
        <position position="1"/>
    </location>
</feature>
<comment type="caution">
    <text evidence="4">The sequence shown here is derived from an EMBL/GenBank/DDBJ whole genome shotgun (WGS) entry which is preliminary data.</text>
</comment>
<dbReference type="Pfam" id="PF01555">
    <property type="entry name" value="N6_N4_Mtase"/>
    <property type="match status" value="1"/>
</dbReference>
<dbReference type="AlphaFoldDB" id="A0A0F8ZZ74"/>
<reference evidence="4" key="1">
    <citation type="journal article" date="2015" name="Nature">
        <title>Complex archaea that bridge the gap between prokaryotes and eukaryotes.</title>
        <authorList>
            <person name="Spang A."/>
            <person name="Saw J.H."/>
            <person name="Jorgensen S.L."/>
            <person name="Zaremba-Niedzwiedzka K."/>
            <person name="Martijn J."/>
            <person name="Lind A.E."/>
            <person name="van Eijk R."/>
            <person name="Schleper C."/>
            <person name="Guy L."/>
            <person name="Ettema T.J."/>
        </authorList>
    </citation>
    <scope>NUCLEOTIDE SEQUENCE</scope>
</reference>
<keyword evidence="1" id="KW-0489">Methyltransferase</keyword>
<dbReference type="InterPro" id="IPR002941">
    <property type="entry name" value="DNA_methylase_N4/N6"/>
</dbReference>
<accession>A0A0F8ZZ74</accession>
<feature type="domain" description="DNA methylase N-4/N-6" evidence="3">
    <location>
        <begin position="1"/>
        <end position="46"/>
    </location>
</feature>
<dbReference type="InterPro" id="IPR001091">
    <property type="entry name" value="RM_Methyltransferase"/>
</dbReference>
<protein>
    <recommendedName>
        <fullName evidence="3">DNA methylase N-4/N-6 domain-containing protein</fullName>
    </recommendedName>
</protein>
<evidence type="ECO:0000256" key="2">
    <source>
        <dbReference type="ARBA" id="ARBA00022679"/>
    </source>
</evidence>
<sequence>IKMLSWKNALVVDPFCGSGTTGVACMQLGRKFIGMDISKKYCEIAKSRIEAAIPIDIFGEENENNTSGK</sequence>
<dbReference type="GO" id="GO:0003677">
    <property type="term" value="F:DNA binding"/>
    <property type="evidence" value="ECO:0007669"/>
    <property type="project" value="InterPro"/>
</dbReference>
<evidence type="ECO:0000259" key="3">
    <source>
        <dbReference type="Pfam" id="PF01555"/>
    </source>
</evidence>
<dbReference type="PANTHER" id="PTHR13370:SF3">
    <property type="entry name" value="TRNA (GUANINE(10)-N2)-METHYLTRANSFERASE HOMOLOG"/>
    <property type="match status" value="1"/>
</dbReference>
<gene>
    <name evidence="4" type="ORF">LCGC14_2635720</name>
</gene>
<dbReference type="PRINTS" id="PR00508">
    <property type="entry name" value="S21N4MTFRASE"/>
</dbReference>
<proteinExistence type="predicted"/>
<dbReference type="SUPFAM" id="SSF53335">
    <property type="entry name" value="S-adenosyl-L-methionine-dependent methyltransferases"/>
    <property type="match status" value="1"/>
</dbReference>
<dbReference type="GO" id="GO:0032259">
    <property type="term" value="P:methylation"/>
    <property type="evidence" value="ECO:0007669"/>
    <property type="project" value="UniProtKB-KW"/>
</dbReference>
<dbReference type="EMBL" id="LAZR01045326">
    <property type="protein sequence ID" value="KKK99138.1"/>
    <property type="molecule type" value="Genomic_DNA"/>
</dbReference>
<dbReference type="Gene3D" id="3.40.50.150">
    <property type="entry name" value="Vaccinia Virus protein VP39"/>
    <property type="match status" value="1"/>
</dbReference>
<name>A0A0F8ZZ74_9ZZZZ</name>
<dbReference type="InterPro" id="IPR029063">
    <property type="entry name" value="SAM-dependent_MTases_sf"/>
</dbReference>
<organism evidence="4">
    <name type="scientific">marine sediment metagenome</name>
    <dbReference type="NCBI Taxonomy" id="412755"/>
    <lineage>
        <taxon>unclassified sequences</taxon>
        <taxon>metagenomes</taxon>
        <taxon>ecological metagenomes</taxon>
    </lineage>
</organism>
<evidence type="ECO:0000256" key="1">
    <source>
        <dbReference type="ARBA" id="ARBA00022603"/>
    </source>
</evidence>